<dbReference type="OrthoDB" id="2705893at2759"/>
<sequence>MRLCKQQLSASLTIFIIVFGGSGVTRNCGHSCLICLKLCLVVLLCFFHHNFVEHAIATSLTNKWACKFELLDYYMDYRCFEVQPLVFLSGEGRGVCAVDMSGKGGGICVVNMSGEGGGVVVCYNSREGGTYSQEQVSTGDVLEDQVEPLQMDNWEPTLGDGIVFNDEIEPQPVMVVKVPAKHYANLDAPLHKWMGVNEHQYQ</sequence>
<keyword evidence="2" id="KW-1185">Reference proteome</keyword>
<gene>
    <name evidence="1" type="ORF">BJ212DRAFT_1296386</name>
</gene>
<dbReference type="AlphaFoldDB" id="A0A9P7JIC1"/>
<evidence type="ECO:0000313" key="2">
    <source>
        <dbReference type="Proteomes" id="UP000807769"/>
    </source>
</evidence>
<dbReference type="EMBL" id="JABBWG010000004">
    <property type="protein sequence ID" value="KAG1823859.1"/>
    <property type="molecule type" value="Genomic_DNA"/>
</dbReference>
<organism evidence="1 2">
    <name type="scientific">Suillus subaureus</name>
    <dbReference type="NCBI Taxonomy" id="48587"/>
    <lineage>
        <taxon>Eukaryota</taxon>
        <taxon>Fungi</taxon>
        <taxon>Dikarya</taxon>
        <taxon>Basidiomycota</taxon>
        <taxon>Agaricomycotina</taxon>
        <taxon>Agaricomycetes</taxon>
        <taxon>Agaricomycetidae</taxon>
        <taxon>Boletales</taxon>
        <taxon>Suillineae</taxon>
        <taxon>Suillaceae</taxon>
        <taxon>Suillus</taxon>
    </lineage>
</organism>
<dbReference type="Proteomes" id="UP000807769">
    <property type="component" value="Unassembled WGS sequence"/>
</dbReference>
<protein>
    <submittedName>
        <fullName evidence="1">Uncharacterized protein</fullName>
    </submittedName>
</protein>
<accession>A0A9P7JIC1</accession>
<evidence type="ECO:0000313" key="1">
    <source>
        <dbReference type="EMBL" id="KAG1823859.1"/>
    </source>
</evidence>
<reference evidence="1" key="1">
    <citation type="journal article" date="2020" name="New Phytol.">
        <title>Comparative genomics reveals dynamic genome evolution in host specialist ectomycorrhizal fungi.</title>
        <authorList>
            <person name="Lofgren L.A."/>
            <person name="Nguyen N.H."/>
            <person name="Vilgalys R."/>
            <person name="Ruytinx J."/>
            <person name="Liao H.L."/>
            <person name="Branco S."/>
            <person name="Kuo A."/>
            <person name="LaButti K."/>
            <person name="Lipzen A."/>
            <person name="Andreopoulos W."/>
            <person name="Pangilinan J."/>
            <person name="Riley R."/>
            <person name="Hundley H."/>
            <person name="Na H."/>
            <person name="Barry K."/>
            <person name="Grigoriev I.V."/>
            <person name="Stajich J.E."/>
            <person name="Kennedy P.G."/>
        </authorList>
    </citation>
    <scope>NUCLEOTIDE SEQUENCE</scope>
    <source>
        <strain evidence="1">MN1</strain>
    </source>
</reference>
<dbReference type="RefSeq" id="XP_041197919.1">
    <property type="nucleotide sequence ID" value="XM_041332435.1"/>
</dbReference>
<name>A0A9P7JIC1_9AGAM</name>
<comment type="caution">
    <text evidence="1">The sequence shown here is derived from an EMBL/GenBank/DDBJ whole genome shotgun (WGS) entry which is preliminary data.</text>
</comment>
<proteinExistence type="predicted"/>
<dbReference type="GeneID" id="64626452"/>